<gene>
    <name evidence="2" type="ORF">GSY63_14130</name>
</gene>
<protein>
    <recommendedName>
        <fullName evidence="4">Lipoprotein SmpA/OmlA domain-containing protein</fullName>
    </recommendedName>
</protein>
<dbReference type="AlphaFoldDB" id="A0A965ZIT7"/>
<name>A0A965ZIT7_9SPHI</name>
<keyword evidence="1" id="KW-0732">Signal</keyword>
<dbReference type="RefSeq" id="WP_166586478.1">
    <property type="nucleotide sequence ID" value="NZ_WWEO01000043.1"/>
</dbReference>
<evidence type="ECO:0000313" key="3">
    <source>
        <dbReference type="Proteomes" id="UP000638732"/>
    </source>
</evidence>
<feature type="signal peptide" evidence="1">
    <location>
        <begin position="1"/>
        <end position="20"/>
    </location>
</feature>
<keyword evidence="3" id="KW-1185">Reference proteome</keyword>
<sequence length="107" mass="11976">MKTLLAALFAAVLTSCGAIHQQVDLVSKVNTSVLAIGMSKADVTKAMHKKPYNTVQAERIPDSNTLVEVVQYTQFDDNGPLESYWLYFANDKLERWELARPGHRPVI</sequence>
<dbReference type="Proteomes" id="UP000638732">
    <property type="component" value="Unassembled WGS sequence"/>
</dbReference>
<proteinExistence type="predicted"/>
<reference evidence="2" key="1">
    <citation type="submission" date="2020-01" db="EMBL/GenBank/DDBJ databases">
        <authorList>
            <person name="Seo Y.L."/>
        </authorList>
    </citation>
    <scope>NUCLEOTIDE SEQUENCE</scope>
    <source>
        <strain evidence="2">R11</strain>
    </source>
</reference>
<dbReference type="PROSITE" id="PS51257">
    <property type="entry name" value="PROKAR_LIPOPROTEIN"/>
    <property type="match status" value="1"/>
</dbReference>
<comment type="caution">
    <text evidence="2">The sequence shown here is derived from an EMBL/GenBank/DDBJ whole genome shotgun (WGS) entry which is preliminary data.</text>
</comment>
<accession>A0A965ZIT7</accession>
<feature type="chain" id="PRO_5037063117" description="Lipoprotein SmpA/OmlA domain-containing protein" evidence="1">
    <location>
        <begin position="21"/>
        <end position="107"/>
    </location>
</feature>
<reference evidence="2" key="2">
    <citation type="submission" date="2020-10" db="EMBL/GenBank/DDBJ databases">
        <title>Mucilaginibacter sp. nov., isolated from soil.</title>
        <authorList>
            <person name="Jeon C.O."/>
        </authorList>
    </citation>
    <scope>NUCLEOTIDE SEQUENCE</scope>
    <source>
        <strain evidence="2">R11</strain>
    </source>
</reference>
<organism evidence="2 3">
    <name type="scientific">Mucilaginibacter agri</name>
    <dbReference type="NCBI Taxonomy" id="2695265"/>
    <lineage>
        <taxon>Bacteria</taxon>
        <taxon>Pseudomonadati</taxon>
        <taxon>Bacteroidota</taxon>
        <taxon>Sphingobacteriia</taxon>
        <taxon>Sphingobacteriales</taxon>
        <taxon>Sphingobacteriaceae</taxon>
        <taxon>Mucilaginibacter</taxon>
    </lineage>
</organism>
<dbReference type="EMBL" id="WWEO01000043">
    <property type="protein sequence ID" value="NCD70502.1"/>
    <property type="molecule type" value="Genomic_DNA"/>
</dbReference>
<evidence type="ECO:0000256" key="1">
    <source>
        <dbReference type="SAM" id="SignalP"/>
    </source>
</evidence>
<evidence type="ECO:0000313" key="2">
    <source>
        <dbReference type="EMBL" id="NCD70502.1"/>
    </source>
</evidence>
<evidence type="ECO:0008006" key="4">
    <source>
        <dbReference type="Google" id="ProtNLM"/>
    </source>
</evidence>